<keyword evidence="1" id="KW-0812">Transmembrane</keyword>
<reference evidence="2" key="1">
    <citation type="journal article" date="2020" name="Nature">
        <title>Giant virus diversity and host interactions through global metagenomics.</title>
        <authorList>
            <person name="Schulz F."/>
            <person name="Roux S."/>
            <person name="Paez-Espino D."/>
            <person name="Jungbluth S."/>
            <person name="Walsh D.A."/>
            <person name="Denef V.J."/>
            <person name="McMahon K.D."/>
            <person name="Konstantinidis K.T."/>
            <person name="Eloe-Fadrosh E.A."/>
            <person name="Kyrpides N.C."/>
            <person name="Woyke T."/>
        </authorList>
    </citation>
    <scope>NUCLEOTIDE SEQUENCE</scope>
    <source>
        <strain evidence="2">GVMAG-M-3300009182-46</strain>
    </source>
</reference>
<keyword evidence="1" id="KW-1133">Transmembrane helix</keyword>
<name>A0A6C0F5B0_9ZZZZ</name>
<sequence length="82" mass="9806">MKFTKTQKRMFVHAMYTSLLILASLFIYDIGNFLRNVLLDTNYFKNKPYIKEALIRSVHITAIFATDFLLVFLIYKLFKILY</sequence>
<accession>A0A6C0F5B0</accession>
<evidence type="ECO:0000313" key="2">
    <source>
        <dbReference type="EMBL" id="QHT35823.1"/>
    </source>
</evidence>
<protein>
    <submittedName>
        <fullName evidence="2">Uncharacterized protein</fullName>
    </submittedName>
</protein>
<organism evidence="2">
    <name type="scientific">viral metagenome</name>
    <dbReference type="NCBI Taxonomy" id="1070528"/>
    <lineage>
        <taxon>unclassified sequences</taxon>
        <taxon>metagenomes</taxon>
        <taxon>organismal metagenomes</taxon>
    </lineage>
</organism>
<keyword evidence="1" id="KW-0472">Membrane</keyword>
<evidence type="ECO:0000256" key="1">
    <source>
        <dbReference type="SAM" id="Phobius"/>
    </source>
</evidence>
<feature type="transmembrane region" description="Helical" evidence="1">
    <location>
        <begin position="54"/>
        <end position="78"/>
    </location>
</feature>
<proteinExistence type="predicted"/>
<dbReference type="EMBL" id="MN739027">
    <property type="protein sequence ID" value="QHT35823.1"/>
    <property type="molecule type" value="Genomic_DNA"/>
</dbReference>
<dbReference type="AlphaFoldDB" id="A0A6C0F5B0"/>
<feature type="transmembrane region" description="Helical" evidence="1">
    <location>
        <begin position="12"/>
        <end position="34"/>
    </location>
</feature>